<keyword evidence="4" id="KW-1185">Reference proteome</keyword>
<dbReference type="InterPro" id="IPR000868">
    <property type="entry name" value="Isochorismatase-like_dom"/>
</dbReference>
<dbReference type="InterPro" id="IPR050272">
    <property type="entry name" value="Isochorismatase-like_hydrls"/>
</dbReference>
<protein>
    <submittedName>
        <fullName evidence="3">Isochorismate hydrolase</fullName>
    </submittedName>
</protein>
<evidence type="ECO:0000256" key="1">
    <source>
        <dbReference type="ARBA" id="ARBA00022801"/>
    </source>
</evidence>
<dbReference type="Proteomes" id="UP000001933">
    <property type="component" value="Chromosome"/>
</dbReference>
<sequence length="78" mass="8880">MLTSCGFEEIIITGVMTNCCCETTARDVFMRDYRVFFVSDATATVNEDLHLSTLKNLAFAFAHVLDTESLCRWVDENF</sequence>
<feature type="domain" description="Isochorismatase-like" evidence="2">
    <location>
        <begin position="2"/>
        <end position="69"/>
    </location>
</feature>
<reference evidence="3 4" key="1">
    <citation type="journal article" date="2007" name="Proc. Natl. Acad. Sci. U.S.A.">
        <title>The genome of Syntrophus aciditrophicus: life at the thermodynamic limit of microbial growth.</title>
        <authorList>
            <person name="McInerney M.J."/>
            <person name="Rohlin L."/>
            <person name="Mouttaki H."/>
            <person name="Kim U."/>
            <person name="Krupp R.S."/>
            <person name="Rios-Hernandez L."/>
            <person name="Sieber J."/>
            <person name="Struchtemeyer C.G."/>
            <person name="Bhattacharyya A."/>
            <person name="Campbell J.W."/>
            <person name="Gunsalus R.P."/>
        </authorList>
    </citation>
    <scope>NUCLEOTIDE SEQUENCE [LARGE SCALE GENOMIC DNA]</scope>
    <source>
        <strain evidence="3 4">SB</strain>
    </source>
</reference>
<dbReference type="PANTHER" id="PTHR43540">
    <property type="entry name" value="PEROXYUREIDOACRYLATE/UREIDOACRYLATE AMIDOHYDROLASE-RELATED"/>
    <property type="match status" value="1"/>
</dbReference>
<accession>Q2LRG6</accession>
<dbReference type="Gene3D" id="3.40.50.850">
    <property type="entry name" value="Isochorismatase-like"/>
    <property type="match status" value="1"/>
</dbReference>
<keyword evidence="1 3" id="KW-0378">Hydrolase</keyword>
<dbReference type="InParanoid" id="Q2LRG6"/>
<dbReference type="KEGG" id="sat:SYN_01752"/>
<dbReference type="STRING" id="56780.SYN_01752"/>
<name>Q2LRG6_SYNAS</name>
<dbReference type="AlphaFoldDB" id="Q2LRG6"/>
<gene>
    <name evidence="3" type="ORF">SYN_01752</name>
</gene>
<dbReference type="EMBL" id="CP000252">
    <property type="protein sequence ID" value="ABC76677.1"/>
    <property type="molecule type" value="Genomic_DNA"/>
</dbReference>
<evidence type="ECO:0000259" key="2">
    <source>
        <dbReference type="Pfam" id="PF00857"/>
    </source>
</evidence>
<evidence type="ECO:0000313" key="4">
    <source>
        <dbReference type="Proteomes" id="UP000001933"/>
    </source>
</evidence>
<dbReference type="GO" id="GO:0016787">
    <property type="term" value="F:hydrolase activity"/>
    <property type="evidence" value="ECO:0007669"/>
    <property type="project" value="UniProtKB-KW"/>
</dbReference>
<dbReference type="PANTHER" id="PTHR43540:SF6">
    <property type="entry name" value="ISOCHORISMATASE-LIKE DOMAIN-CONTAINING PROTEIN"/>
    <property type="match status" value="1"/>
</dbReference>
<proteinExistence type="predicted"/>
<dbReference type="HOGENOM" id="CLU_2691816_0_0_7"/>
<dbReference type="eggNOG" id="COG1535">
    <property type="taxonomic scope" value="Bacteria"/>
</dbReference>
<organism evidence="3 4">
    <name type="scientific">Syntrophus aciditrophicus (strain SB)</name>
    <dbReference type="NCBI Taxonomy" id="56780"/>
    <lineage>
        <taxon>Bacteria</taxon>
        <taxon>Pseudomonadati</taxon>
        <taxon>Thermodesulfobacteriota</taxon>
        <taxon>Syntrophia</taxon>
        <taxon>Syntrophales</taxon>
        <taxon>Syntrophaceae</taxon>
        <taxon>Syntrophus</taxon>
    </lineage>
</organism>
<dbReference type="SUPFAM" id="SSF52499">
    <property type="entry name" value="Isochorismatase-like hydrolases"/>
    <property type="match status" value="1"/>
</dbReference>
<evidence type="ECO:0000313" key="3">
    <source>
        <dbReference type="EMBL" id="ABC76677.1"/>
    </source>
</evidence>
<dbReference type="InterPro" id="IPR036380">
    <property type="entry name" value="Isochorismatase-like_sf"/>
</dbReference>
<dbReference type="Pfam" id="PF00857">
    <property type="entry name" value="Isochorismatase"/>
    <property type="match status" value="1"/>
</dbReference>